<dbReference type="Proteomes" id="UP000429607">
    <property type="component" value="Unassembled WGS sequence"/>
</dbReference>
<evidence type="ECO:0000313" key="2">
    <source>
        <dbReference type="Proteomes" id="UP000429607"/>
    </source>
</evidence>
<evidence type="ECO:0000313" key="1">
    <source>
        <dbReference type="EMBL" id="KAE9030083.1"/>
    </source>
</evidence>
<accession>A0A6A3MPZ6</accession>
<comment type="caution">
    <text evidence="1">The sequence shown here is derived from an EMBL/GenBank/DDBJ whole genome shotgun (WGS) entry which is preliminary data.</text>
</comment>
<gene>
    <name evidence="1" type="ORF">PR001_g11353</name>
</gene>
<organism evidence="1 2">
    <name type="scientific">Phytophthora rubi</name>
    <dbReference type="NCBI Taxonomy" id="129364"/>
    <lineage>
        <taxon>Eukaryota</taxon>
        <taxon>Sar</taxon>
        <taxon>Stramenopiles</taxon>
        <taxon>Oomycota</taxon>
        <taxon>Peronosporomycetes</taxon>
        <taxon>Peronosporales</taxon>
        <taxon>Peronosporaceae</taxon>
        <taxon>Phytophthora</taxon>
    </lineage>
</organism>
<dbReference type="EMBL" id="QXFV01000696">
    <property type="protein sequence ID" value="KAE9030083.1"/>
    <property type="molecule type" value="Genomic_DNA"/>
</dbReference>
<reference evidence="1 2" key="1">
    <citation type="submission" date="2018-09" db="EMBL/GenBank/DDBJ databases">
        <title>Genomic investigation of the strawberry pathogen Phytophthora fragariae indicates pathogenicity is determined by transcriptional variation in three key races.</title>
        <authorList>
            <person name="Adams T.M."/>
            <person name="Armitage A.D."/>
            <person name="Sobczyk M.K."/>
            <person name="Bates H.J."/>
            <person name="Dunwell J.M."/>
            <person name="Nellist C.F."/>
            <person name="Harrison R.J."/>
        </authorList>
    </citation>
    <scope>NUCLEOTIDE SEQUENCE [LARGE SCALE GENOMIC DNA]</scope>
    <source>
        <strain evidence="1 2">SCRP249</strain>
    </source>
</reference>
<proteinExistence type="predicted"/>
<dbReference type="AlphaFoldDB" id="A0A6A3MPZ6"/>
<protein>
    <recommendedName>
        <fullName evidence="3">HTH psq-type domain-containing protein</fullName>
    </recommendedName>
</protein>
<sequence length="80" mass="8813">MEEAVTKQHAHPNTVFHCLYGYYCLGYTRKALAEIYNKGPTTISNWIYIYEETGTLSRLQLATTPLGTGSGSASPTPCSH</sequence>
<evidence type="ECO:0008006" key="3">
    <source>
        <dbReference type="Google" id="ProtNLM"/>
    </source>
</evidence>
<name>A0A6A3MPZ6_9STRA</name>